<sequence length="97" mass="11058">MREVNNLKGNQFARYISLVLMNGQTYIIDTTSLMEKKWVRCQVGLSKAGQHRLAAEQQPQGMPVTDSENDAYDTAEDTTIPDTTQLKSQRQRLQEVK</sequence>
<proteinExistence type="predicted"/>
<organism evidence="2 3">
    <name type="scientific">Romanomermis culicivorax</name>
    <name type="common">Nematode worm</name>
    <dbReference type="NCBI Taxonomy" id="13658"/>
    <lineage>
        <taxon>Eukaryota</taxon>
        <taxon>Metazoa</taxon>
        <taxon>Ecdysozoa</taxon>
        <taxon>Nematoda</taxon>
        <taxon>Enoplea</taxon>
        <taxon>Dorylaimia</taxon>
        <taxon>Mermithida</taxon>
        <taxon>Mermithoidea</taxon>
        <taxon>Mermithidae</taxon>
        <taxon>Romanomermis</taxon>
    </lineage>
</organism>
<dbReference type="Proteomes" id="UP000887565">
    <property type="component" value="Unplaced"/>
</dbReference>
<keyword evidence="2" id="KW-1185">Reference proteome</keyword>
<dbReference type="AlphaFoldDB" id="A0A915HW14"/>
<evidence type="ECO:0000313" key="2">
    <source>
        <dbReference type="Proteomes" id="UP000887565"/>
    </source>
</evidence>
<protein>
    <submittedName>
        <fullName evidence="3">Uncharacterized protein</fullName>
    </submittedName>
</protein>
<name>A0A915HW14_ROMCU</name>
<dbReference type="WBParaSite" id="nRc.2.0.1.t05613-RA">
    <property type="protein sequence ID" value="nRc.2.0.1.t05613-RA"/>
    <property type="gene ID" value="nRc.2.0.1.g05613"/>
</dbReference>
<accession>A0A915HW14</accession>
<evidence type="ECO:0000313" key="3">
    <source>
        <dbReference type="WBParaSite" id="nRc.2.0.1.t05613-RA"/>
    </source>
</evidence>
<reference evidence="3" key="1">
    <citation type="submission" date="2022-11" db="UniProtKB">
        <authorList>
            <consortium name="WormBaseParasite"/>
        </authorList>
    </citation>
    <scope>IDENTIFICATION</scope>
</reference>
<feature type="compositionally biased region" description="Acidic residues" evidence="1">
    <location>
        <begin position="67"/>
        <end position="76"/>
    </location>
</feature>
<feature type="region of interest" description="Disordered" evidence="1">
    <location>
        <begin position="52"/>
        <end position="97"/>
    </location>
</feature>
<evidence type="ECO:0000256" key="1">
    <source>
        <dbReference type="SAM" id="MobiDB-lite"/>
    </source>
</evidence>